<dbReference type="Proteomes" id="UP000827549">
    <property type="component" value="Chromosome 5"/>
</dbReference>
<keyword evidence="4 8" id="KW-0349">Heme</keyword>
<evidence type="ECO:0000256" key="5">
    <source>
        <dbReference type="ARBA" id="ARBA00023002"/>
    </source>
</evidence>
<dbReference type="EMBL" id="CP086718">
    <property type="protein sequence ID" value="WOO83790.1"/>
    <property type="molecule type" value="Genomic_DNA"/>
</dbReference>
<dbReference type="GeneID" id="87810483"/>
<dbReference type="RefSeq" id="XP_062629816.1">
    <property type="nucleotide sequence ID" value="XM_062773832.1"/>
</dbReference>
<evidence type="ECO:0000256" key="4">
    <source>
        <dbReference type="ARBA" id="ARBA00022617"/>
    </source>
</evidence>
<dbReference type="InterPro" id="IPR036396">
    <property type="entry name" value="Cyt_P450_sf"/>
</dbReference>
<comment type="cofactor">
    <cofactor evidence="1 8">
        <name>heme</name>
        <dbReference type="ChEBI" id="CHEBI:30413"/>
    </cofactor>
</comment>
<dbReference type="SUPFAM" id="SSF48264">
    <property type="entry name" value="Cytochrome P450"/>
    <property type="match status" value="1"/>
</dbReference>
<accession>A0AAF1BMV0</accession>
<evidence type="ECO:0000256" key="9">
    <source>
        <dbReference type="SAM" id="Phobius"/>
    </source>
</evidence>
<dbReference type="InterPro" id="IPR002401">
    <property type="entry name" value="Cyt_P450_E_grp-I"/>
</dbReference>
<comment type="similarity">
    <text evidence="3">Belongs to the cytochrome P450 family.</text>
</comment>
<dbReference type="GO" id="GO:0004497">
    <property type="term" value="F:monooxygenase activity"/>
    <property type="evidence" value="ECO:0007669"/>
    <property type="project" value="UniProtKB-KW"/>
</dbReference>
<evidence type="ECO:0000313" key="11">
    <source>
        <dbReference type="Proteomes" id="UP000827549"/>
    </source>
</evidence>
<dbReference type="AlphaFoldDB" id="A0AAF1BMV0"/>
<dbReference type="InterPro" id="IPR001128">
    <property type="entry name" value="Cyt_P450"/>
</dbReference>
<evidence type="ECO:0000256" key="2">
    <source>
        <dbReference type="ARBA" id="ARBA00005179"/>
    </source>
</evidence>
<evidence type="ECO:0000256" key="3">
    <source>
        <dbReference type="ARBA" id="ARBA00010617"/>
    </source>
</evidence>
<feature type="binding site" description="axial binding residue" evidence="8">
    <location>
        <position position="505"/>
    </location>
    <ligand>
        <name>heme</name>
        <dbReference type="ChEBI" id="CHEBI:30413"/>
    </ligand>
    <ligandPart>
        <name>Fe</name>
        <dbReference type="ChEBI" id="CHEBI:18248"/>
    </ligandPart>
</feature>
<evidence type="ECO:0000256" key="1">
    <source>
        <dbReference type="ARBA" id="ARBA00001971"/>
    </source>
</evidence>
<dbReference type="PRINTS" id="PR00385">
    <property type="entry name" value="P450"/>
</dbReference>
<keyword evidence="7" id="KW-0503">Monooxygenase</keyword>
<dbReference type="PANTHER" id="PTHR24305:SF166">
    <property type="entry name" value="CYTOCHROME P450 12A4, MITOCHONDRIAL-RELATED"/>
    <property type="match status" value="1"/>
</dbReference>
<feature type="transmembrane region" description="Helical" evidence="9">
    <location>
        <begin position="20"/>
        <end position="38"/>
    </location>
</feature>
<keyword evidence="11" id="KW-1185">Reference proteome</keyword>
<keyword evidence="8" id="KW-0479">Metal-binding</keyword>
<dbReference type="GO" id="GO:0005506">
    <property type="term" value="F:iron ion binding"/>
    <property type="evidence" value="ECO:0007669"/>
    <property type="project" value="InterPro"/>
</dbReference>
<keyword evidence="5" id="KW-0560">Oxidoreductase</keyword>
<keyword evidence="6 8" id="KW-0408">Iron</keyword>
<keyword evidence="9" id="KW-0812">Transmembrane</keyword>
<reference evidence="10" key="1">
    <citation type="submission" date="2023-10" db="EMBL/GenBank/DDBJ databases">
        <authorList>
            <person name="Noh H."/>
        </authorList>
    </citation>
    <scope>NUCLEOTIDE SEQUENCE</scope>
    <source>
        <strain evidence="10">DUCC4014</strain>
    </source>
</reference>
<protein>
    <submittedName>
        <fullName evidence="10">Leukotriene-B4 omega-hydroxylase 3</fullName>
    </submittedName>
</protein>
<sequence length="567" mass="60914">MSAAMLALPGLGTHLADLSGAHVVIALLLVLLSSLYLLHRNQRRSALSNLPGPPSASWVLGNAGEMLLSGEPGTAAARWLAEHGGTISYASLLGTRGLATTDLVALAHITRNAYEFVKPRNANALLGSILGDGILTAEGSAHRRQRRVLNPAFGPGTVRAFVPAFLDTTRTLARKWAGVLENGTRASYTLAKEEDKVPGAAKIDVLRGMNELTLDVLGTTVFGVDFGALADNGTRHELAQAYGDMAAAAYRLDPLALAETQWGVLKLIPSKRRRMVQRAHATAARHGAQLLSDARAALAAESKGGDGDSARRKDLLSLLLRANTDAELRADQRLSDDEVLAQMTTFLFAGHETTAGVLAFALARLAEHQGVQDKLFAEVEGVGDEPDHDTLNALPYLDAFVREVLRLDGPVTEILREPARDVELPLASPVVGRDGRTMASIHLRKGDEIYIPIYSVNRSEAVWGDDAKLFNPERHVAAAAAKGPGAKVPGVWGNLLSFYGGARNCVGYRFAVVEMKAILFVLVRSFAFAPLPSRPRVRRDWMIVVRPVVEGEEGFGPQMPLLVTARE</sequence>
<keyword evidence="9" id="KW-1133">Transmembrane helix</keyword>
<comment type="pathway">
    <text evidence="2">Secondary metabolite biosynthesis.</text>
</comment>
<evidence type="ECO:0000313" key="10">
    <source>
        <dbReference type="EMBL" id="WOO83790.1"/>
    </source>
</evidence>
<dbReference type="PRINTS" id="PR00463">
    <property type="entry name" value="EP450I"/>
</dbReference>
<dbReference type="GO" id="GO:0020037">
    <property type="term" value="F:heme binding"/>
    <property type="evidence" value="ECO:0007669"/>
    <property type="project" value="InterPro"/>
</dbReference>
<proteinExistence type="inferred from homology"/>
<evidence type="ECO:0000256" key="8">
    <source>
        <dbReference type="PIRSR" id="PIRSR602401-1"/>
    </source>
</evidence>
<dbReference type="Gene3D" id="1.10.630.10">
    <property type="entry name" value="Cytochrome P450"/>
    <property type="match status" value="1"/>
</dbReference>
<gene>
    <name evidence="10" type="primary">Cyp4f14</name>
    <name evidence="10" type="ORF">LOC62_05G007310</name>
</gene>
<dbReference type="Pfam" id="PF00067">
    <property type="entry name" value="p450"/>
    <property type="match status" value="1"/>
</dbReference>
<evidence type="ECO:0000256" key="7">
    <source>
        <dbReference type="ARBA" id="ARBA00023033"/>
    </source>
</evidence>
<organism evidence="10 11">
    <name type="scientific">Vanrija pseudolonga</name>
    <dbReference type="NCBI Taxonomy" id="143232"/>
    <lineage>
        <taxon>Eukaryota</taxon>
        <taxon>Fungi</taxon>
        <taxon>Dikarya</taxon>
        <taxon>Basidiomycota</taxon>
        <taxon>Agaricomycotina</taxon>
        <taxon>Tremellomycetes</taxon>
        <taxon>Trichosporonales</taxon>
        <taxon>Trichosporonaceae</taxon>
        <taxon>Vanrija</taxon>
    </lineage>
</organism>
<evidence type="ECO:0000256" key="6">
    <source>
        <dbReference type="ARBA" id="ARBA00023004"/>
    </source>
</evidence>
<dbReference type="GO" id="GO:0016705">
    <property type="term" value="F:oxidoreductase activity, acting on paired donors, with incorporation or reduction of molecular oxygen"/>
    <property type="evidence" value="ECO:0007669"/>
    <property type="project" value="InterPro"/>
</dbReference>
<dbReference type="PANTHER" id="PTHR24305">
    <property type="entry name" value="CYTOCHROME P450"/>
    <property type="match status" value="1"/>
</dbReference>
<dbReference type="InterPro" id="IPR050121">
    <property type="entry name" value="Cytochrome_P450_monoxygenase"/>
</dbReference>
<keyword evidence="9" id="KW-0472">Membrane</keyword>
<name>A0AAF1BMV0_9TREE</name>